<reference evidence="1 2" key="1">
    <citation type="journal article" date="2011" name="J. Bacteriol.">
        <title>Complete genome sequence of Acidaminococcus intestini RYC-MR95, a Gram-negative bacterium from the phylum Firmicutes.</title>
        <authorList>
            <person name="D'Auria G."/>
            <person name="Galan J.C."/>
            <person name="Rodriguez-Alcayna M."/>
            <person name="Moya A."/>
            <person name="Baquero F."/>
            <person name="Latorre A."/>
        </authorList>
    </citation>
    <scope>NUCLEOTIDE SEQUENCE [LARGE SCALE GENOMIC DNA]</scope>
    <source>
        <strain evidence="1 2">RyC-MR95</strain>
    </source>
</reference>
<dbReference type="HOGENOM" id="CLU_3003505_0_0_9"/>
<organism evidence="1 2">
    <name type="scientific">Acidaminococcus intestini (strain RyC-MR95)</name>
    <dbReference type="NCBI Taxonomy" id="568816"/>
    <lineage>
        <taxon>Bacteria</taxon>
        <taxon>Bacillati</taxon>
        <taxon>Bacillota</taxon>
        <taxon>Negativicutes</taxon>
        <taxon>Acidaminococcales</taxon>
        <taxon>Acidaminococcaceae</taxon>
        <taxon>Acidaminococcus</taxon>
    </lineage>
</organism>
<dbReference type="Proteomes" id="UP000007093">
    <property type="component" value="Chromosome"/>
</dbReference>
<gene>
    <name evidence="1" type="ordered locus">Acin_0923</name>
</gene>
<proteinExistence type="predicted"/>
<evidence type="ECO:0000313" key="1">
    <source>
        <dbReference type="EMBL" id="AEQ22152.1"/>
    </source>
</evidence>
<accession>G4Q651</accession>
<sequence length="56" mass="6233">MVKIHLFSQNVNTFPKNNLQKAKASKKKAPCGKKPMEKGLRWGIVLGVGCSRSFMV</sequence>
<dbReference type="PATRIC" id="fig|568816.4.peg.892"/>
<evidence type="ECO:0000313" key="2">
    <source>
        <dbReference type="Proteomes" id="UP000007093"/>
    </source>
</evidence>
<dbReference type="EMBL" id="CP003058">
    <property type="protein sequence ID" value="AEQ22152.1"/>
    <property type="molecule type" value="Genomic_DNA"/>
</dbReference>
<dbReference type="KEGG" id="ain:Acin_0923"/>
<dbReference type="STRING" id="568816.Acin_0923"/>
<protein>
    <submittedName>
        <fullName evidence="1">Uncharacterized protein</fullName>
    </submittedName>
</protein>
<dbReference type="AlphaFoldDB" id="G4Q651"/>
<dbReference type="InParanoid" id="G4Q651"/>
<name>G4Q651_ACIIR</name>
<keyword evidence="2" id="KW-1185">Reference proteome</keyword>